<dbReference type="Proteomes" id="UP000030711">
    <property type="component" value="Unassembled WGS sequence"/>
</dbReference>
<protein>
    <recommendedName>
        <fullName evidence="3">DUF4219 domain-containing protein</fullName>
    </recommendedName>
</protein>
<evidence type="ECO:0000313" key="2">
    <source>
        <dbReference type="Proteomes" id="UP000030711"/>
    </source>
</evidence>
<keyword evidence="2" id="KW-1185">Reference proteome</keyword>
<name>A0AAD9T857_EUCGR</name>
<organism evidence="1 2">
    <name type="scientific">Eucalyptus grandis</name>
    <name type="common">Flooded gum</name>
    <dbReference type="NCBI Taxonomy" id="71139"/>
    <lineage>
        <taxon>Eukaryota</taxon>
        <taxon>Viridiplantae</taxon>
        <taxon>Streptophyta</taxon>
        <taxon>Embryophyta</taxon>
        <taxon>Tracheophyta</taxon>
        <taxon>Spermatophyta</taxon>
        <taxon>Magnoliopsida</taxon>
        <taxon>eudicotyledons</taxon>
        <taxon>Gunneridae</taxon>
        <taxon>Pentapetalae</taxon>
        <taxon>rosids</taxon>
        <taxon>malvids</taxon>
        <taxon>Myrtales</taxon>
        <taxon>Myrtaceae</taxon>
        <taxon>Myrtoideae</taxon>
        <taxon>Eucalypteae</taxon>
        <taxon>Eucalyptus</taxon>
    </lineage>
</organism>
<reference evidence="1 2" key="1">
    <citation type="journal article" date="2014" name="Nature">
        <title>The genome of Eucalyptus grandis.</title>
        <authorList>
            <person name="Myburg A.A."/>
            <person name="Grattapaglia D."/>
            <person name="Tuskan G.A."/>
            <person name="Hellsten U."/>
            <person name="Hayes R.D."/>
            <person name="Grimwood J."/>
            <person name="Jenkins J."/>
            <person name="Lindquist E."/>
            <person name="Tice H."/>
            <person name="Bauer D."/>
            <person name="Goodstein D.M."/>
            <person name="Dubchak I."/>
            <person name="Poliakov A."/>
            <person name="Mizrachi E."/>
            <person name="Kullan A.R."/>
            <person name="Hussey S.G."/>
            <person name="Pinard D."/>
            <person name="van der Merwe K."/>
            <person name="Singh P."/>
            <person name="van Jaarsveld I."/>
            <person name="Silva-Junior O.B."/>
            <person name="Togawa R.C."/>
            <person name="Pappas M.R."/>
            <person name="Faria D.A."/>
            <person name="Sansaloni C.P."/>
            <person name="Petroli C.D."/>
            <person name="Yang X."/>
            <person name="Ranjan P."/>
            <person name="Tschaplinski T.J."/>
            <person name="Ye C.Y."/>
            <person name="Li T."/>
            <person name="Sterck L."/>
            <person name="Vanneste K."/>
            <person name="Murat F."/>
            <person name="Soler M."/>
            <person name="Clemente H.S."/>
            <person name="Saidi N."/>
            <person name="Cassan-Wang H."/>
            <person name="Dunand C."/>
            <person name="Hefer C.A."/>
            <person name="Bornberg-Bauer E."/>
            <person name="Kersting A.R."/>
            <person name="Vining K."/>
            <person name="Amarasinghe V."/>
            <person name="Ranik M."/>
            <person name="Naithani S."/>
            <person name="Elser J."/>
            <person name="Boyd A.E."/>
            <person name="Liston A."/>
            <person name="Spatafora J.W."/>
            <person name="Dharmwardhana P."/>
            <person name="Raja R."/>
            <person name="Sullivan C."/>
            <person name="Romanel E."/>
            <person name="Alves-Ferreira M."/>
            <person name="Kulheim C."/>
            <person name="Foley W."/>
            <person name="Carocha V."/>
            <person name="Paiva J."/>
            <person name="Kudrna D."/>
            <person name="Brommonschenkel S.H."/>
            <person name="Pasquali G."/>
            <person name="Byrne M."/>
            <person name="Rigault P."/>
            <person name="Tibbits J."/>
            <person name="Spokevicius A."/>
            <person name="Jones R.C."/>
            <person name="Steane D.A."/>
            <person name="Vaillancourt R.E."/>
            <person name="Potts B.M."/>
            <person name="Joubert F."/>
            <person name="Barry K."/>
            <person name="Pappas G.J."/>
            <person name="Strauss S.H."/>
            <person name="Jaiswal P."/>
            <person name="Grima-Pettenati J."/>
            <person name="Salse J."/>
            <person name="Van de Peer Y."/>
            <person name="Rokhsar D.S."/>
            <person name="Schmutz J."/>
        </authorList>
    </citation>
    <scope>NUCLEOTIDE SEQUENCE [LARGE SCALE GENOMIC DNA]</scope>
    <source>
        <strain evidence="2">cv. BRASUZ1</strain>
        <tissue evidence="1">Leaf extractions</tissue>
    </source>
</reference>
<evidence type="ECO:0000313" key="1">
    <source>
        <dbReference type="EMBL" id="KAK2630981.1"/>
    </source>
</evidence>
<gene>
    <name evidence="1" type="ORF">EUGRSUZ_L03606</name>
</gene>
<accession>A0AAD9T857</accession>
<dbReference type="PANTHER" id="PTHR35317:SF24">
    <property type="entry name" value="RETROVIRUS-RELATED POL POLYPROTEIN FROM TRANSPOSON TNT 1-94"/>
    <property type="match status" value="1"/>
</dbReference>
<comment type="caution">
    <text evidence="1">The sequence shown here is derived from an EMBL/GenBank/DDBJ whole genome shotgun (WGS) entry which is preliminary data.</text>
</comment>
<dbReference type="AlphaFoldDB" id="A0AAD9T857"/>
<proteinExistence type="predicted"/>
<sequence>MAPPAFDGENYQAWAVRMRAYLEGCDFWEAVEQDYEVAPLPDNPTINQIKFHKERTTRKAKAKSCLYAAVSPTIFSRIMACESAKAIWDFLKGEYQGDERIRSMKGLNLITEFERLQMKESETIKEYSGKLISIANQARVLGTELSDNRLVQKILVSLPERFEATIASLENTKDLSQIKLAELLSALQAQEQRRKCHKLDTLRSLQEREISSRVRHMLQFSKSTPCDSWLVDSGCTTI</sequence>
<dbReference type="EMBL" id="MU851953">
    <property type="protein sequence ID" value="KAK2630981.1"/>
    <property type="molecule type" value="Genomic_DNA"/>
</dbReference>
<dbReference type="PANTHER" id="PTHR35317">
    <property type="entry name" value="OS04G0629600 PROTEIN"/>
    <property type="match status" value="1"/>
</dbReference>
<dbReference type="Pfam" id="PF14223">
    <property type="entry name" value="Retrotran_gag_2"/>
    <property type="match status" value="1"/>
</dbReference>
<evidence type="ECO:0008006" key="3">
    <source>
        <dbReference type="Google" id="ProtNLM"/>
    </source>
</evidence>